<evidence type="ECO:0000313" key="4">
    <source>
        <dbReference type="EMBL" id="HCE17752.1"/>
    </source>
</evidence>
<evidence type="ECO:0000259" key="2">
    <source>
        <dbReference type="Pfam" id="PF20736"/>
    </source>
</evidence>
<organism evidence="4 5">
    <name type="scientific">Anaerolinea thermolimosa</name>
    <dbReference type="NCBI Taxonomy" id="229919"/>
    <lineage>
        <taxon>Bacteria</taxon>
        <taxon>Bacillati</taxon>
        <taxon>Chloroflexota</taxon>
        <taxon>Anaerolineae</taxon>
        <taxon>Anaerolineales</taxon>
        <taxon>Anaerolineaceae</taxon>
        <taxon>Anaerolinea</taxon>
    </lineage>
</organism>
<dbReference type="InterPro" id="IPR049174">
    <property type="entry name" value="Beta-AFase-like"/>
</dbReference>
<evidence type="ECO:0000259" key="3">
    <source>
        <dbReference type="Pfam" id="PF20737"/>
    </source>
</evidence>
<feature type="domain" description="Non-reducing end beta-L-arabinofuranosidase-like GH127 middle" evidence="2">
    <location>
        <begin position="420"/>
        <end position="515"/>
    </location>
</feature>
<feature type="domain" description="Non-reducing end beta-L-arabinofuranosidase-like GH127 C-terminal" evidence="3">
    <location>
        <begin position="517"/>
        <end position="633"/>
    </location>
</feature>
<evidence type="ECO:0000313" key="5">
    <source>
        <dbReference type="Proteomes" id="UP000264141"/>
    </source>
</evidence>
<gene>
    <name evidence="4" type="ORF">DEQ80_07830</name>
</gene>
<feature type="domain" description="Non-reducing end beta-L-arabinofuranosidase-like GH127 catalytic" evidence="1">
    <location>
        <begin position="17"/>
        <end position="409"/>
    </location>
</feature>
<proteinExistence type="predicted"/>
<evidence type="ECO:0000259" key="1">
    <source>
        <dbReference type="Pfam" id="PF07944"/>
    </source>
</evidence>
<dbReference type="PANTHER" id="PTHR43465:SF2">
    <property type="entry name" value="DUF1680 DOMAIN PROTEIN (AFU_ORTHOLOGUE AFUA_1G08910)"/>
    <property type="match status" value="1"/>
</dbReference>
<dbReference type="Proteomes" id="UP000264141">
    <property type="component" value="Unassembled WGS sequence"/>
</dbReference>
<reference evidence="4 5" key="1">
    <citation type="journal article" date="2018" name="Nat. Biotechnol.">
        <title>A standardized bacterial taxonomy based on genome phylogeny substantially revises the tree of life.</title>
        <authorList>
            <person name="Parks D.H."/>
            <person name="Chuvochina M."/>
            <person name="Waite D.W."/>
            <person name="Rinke C."/>
            <person name="Skarshewski A."/>
            <person name="Chaumeil P.A."/>
            <person name="Hugenholtz P."/>
        </authorList>
    </citation>
    <scope>NUCLEOTIDE SEQUENCE [LARGE SCALE GENOMIC DNA]</scope>
    <source>
        <strain evidence="4">UBA8781</strain>
    </source>
</reference>
<dbReference type="InterPro" id="IPR049049">
    <property type="entry name" value="Beta-AFase-like_GH127_C"/>
</dbReference>
<protein>
    <submittedName>
        <fullName evidence="4">Glycoside hydrolase family 127 protein</fullName>
    </submittedName>
</protein>
<dbReference type="InterPro" id="IPR012878">
    <property type="entry name" value="Beta-AFase-like_GH127_cat"/>
</dbReference>
<dbReference type="Pfam" id="PF20736">
    <property type="entry name" value="Glyco_hydro127M"/>
    <property type="match status" value="1"/>
</dbReference>
<dbReference type="Pfam" id="PF07944">
    <property type="entry name" value="Beta-AFase-like_GH127_cat"/>
    <property type="match status" value="1"/>
</dbReference>
<dbReference type="RefSeq" id="WP_062196093.1">
    <property type="nucleotide sequence ID" value="NZ_DF967966.1"/>
</dbReference>
<dbReference type="PANTHER" id="PTHR43465">
    <property type="entry name" value="DUF1680 DOMAIN PROTEIN (AFU_ORTHOLOGUE AFUA_1G08910)"/>
    <property type="match status" value="1"/>
</dbReference>
<dbReference type="GO" id="GO:0016787">
    <property type="term" value="F:hydrolase activity"/>
    <property type="evidence" value="ECO:0007669"/>
    <property type="project" value="UniProtKB-KW"/>
</dbReference>
<dbReference type="GO" id="GO:0005975">
    <property type="term" value="P:carbohydrate metabolic process"/>
    <property type="evidence" value="ECO:0007669"/>
    <property type="project" value="InterPro"/>
</dbReference>
<dbReference type="Pfam" id="PF20737">
    <property type="entry name" value="Glyco_hydro127C"/>
    <property type="match status" value="1"/>
</dbReference>
<sequence length="634" mass="71939">MTMPNVQRSLQPVPFTQVQLTDGFWAPRQETNRRVTLQHIHRKLQETGRIAAFDLNFTRKVPSPIVEIFGDSDVAKWIEAVSYSLATHPDPQLAQTLDGVVDKVIAAQQPDGYLNTHFIVVQPEMRWKNLRDWHEMYCAGHLMEGAVAHAQATGQRKLLDALARYADHIDATFGPEPGKKRGYCGHPEIELALVRLYHATGNPRYLKLATFFVDERGQQPHYFDIEARERGEDPASFWAKTYEYCQAHVPIRQQDKVVGHAVRAMYLFSAVADLAHENNDPSLRETCDRLWDNLIHRRMYITGGIGPSRHNEGFTEDYDLPDETAYAETCATIGLIFWNHRLLQFEGDRRFADVMERGLYNGFLSGVTLSGDRFLYENPLSTNGSRHHEEWFYCPCCPPNVARLLASVGGYFYSTGAEDVWVHLFASNHASLEVAGTALTLREETQYPWDGKVTLQMELERPATFTLHLRVPEWCPGYRLSVNGKALQVQPGPDGYLAVRREWQSGDTVVYEMDMPVQLIWSNPAVRQLEGRVAIQRGPVVYCLESVDNPTTPLDRISIDPEGFLKACTVEYRPDLLGGVAVIHGPGRAIEAEGWGEVLYRPEAPGEKEITLTAVPYCTWDNREPGEMRVWLRA</sequence>
<dbReference type="InterPro" id="IPR008928">
    <property type="entry name" value="6-hairpin_glycosidase_sf"/>
</dbReference>
<comment type="caution">
    <text evidence="4">The sequence shown here is derived from an EMBL/GenBank/DDBJ whole genome shotgun (WGS) entry which is preliminary data.</text>
</comment>
<dbReference type="SUPFAM" id="SSF48208">
    <property type="entry name" value="Six-hairpin glycosidases"/>
    <property type="match status" value="1"/>
</dbReference>
<name>A0A3D1JGV3_9CHLR</name>
<accession>A0A3D1JGV3</accession>
<dbReference type="OrthoDB" id="9757939at2"/>
<dbReference type="EMBL" id="DPBP01000031">
    <property type="protein sequence ID" value="HCE17752.1"/>
    <property type="molecule type" value="Genomic_DNA"/>
</dbReference>
<keyword evidence="4" id="KW-0378">Hydrolase</keyword>
<dbReference type="STRING" id="229919.GCA_001050195_03316"/>
<dbReference type="InterPro" id="IPR049046">
    <property type="entry name" value="Beta-AFase-like_GH127_middle"/>
</dbReference>
<dbReference type="AlphaFoldDB" id="A0A3D1JGV3"/>